<sequence>MRSTSLFLTLGLSMLWCVISSVTYAMGLSDINADEVLNSQCKDSACTAQAKHPAQTRYYTTSNDHLGEAQIAADAALTEAGKQQLNASDLEQQASQRKSEAEVPDLTDPALMRLSDFVQHSPTLMNGISDKYHDCKGGISYQYATQTRQCFRPTNNTITTTMSRVHTGNTKQTRTLTLHPNFGNETYSFSLPVSRAVISKVGFKLDGGRYISSWSGGRHDHGSGPLWCRAVTLTLNHHALGSMGGGDSVLTWDRTYRLNLALSSSSVTLSLLYKHACEDKMSRLMGSTPATVALTYQTTTPVTGWKTNSHDTQLRAAGCSPRPMVCTRHHETRTIAGVPVTEACWEKTQTWQCPSQNTCQTLPISPLDERHMSAGQTSCQPQGQACQTRIQGVCIAQRETYRCTTKTQKDDELVCGAPGSVVCPPNSAKPECQPPRYTTNTSMVEALKGLALQKAITDEFDPKSLTFFSGDAKMCAKGALGTFDCCSSHEGWAGKIGAHSCDADAREIAAAKSKHIAIKVGTFCAEKVLGACLRRKESYCLYSSKVARIATTGALAQIGKRLGSPKHPVCRGLTQEDFATLDFSKMDFSELASDMKAPVMPNTDALQSKFKDFDSSTFENHP</sequence>
<dbReference type="EMBL" id="KP795454">
    <property type="protein sequence ID" value="AKN35838.1"/>
    <property type="molecule type" value="Genomic_DNA"/>
</dbReference>
<dbReference type="AlphaFoldDB" id="A0A0H3ZIS8"/>
<evidence type="ECO:0000256" key="1">
    <source>
        <dbReference type="SAM" id="MobiDB-lite"/>
    </source>
</evidence>
<evidence type="ECO:0000313" key="2">
    <source>
        <dbReference type="EMBL" id="AKN35838.1"/>
    </source>
</evidence>
<dbReference type="InterPro" id="IPR014121">
    <property type="entry name" value="TraN_Ftype"/>
</dbReference>
<protein>
    <submittedName>
        <fullName evidence="2">IncF plasmid conjugative transfer protein TraN</fullName>
    </submittedName>
</protein>
<feature type="region of interest" description="Disordered" evidence="1">
    <location>
        <begin position="86"/>
        <end position="105"/>
    </location>
</feature>
<dbReference type="Pfam" id="PF06986">
    <property type="entry name" value="F_T4SS_TraN"/>
    <property type="match status" value="1"/>
</dbReference>
<feature type="compositionally biased region" description="Polar residues" evidence="1">
    <location>
        <begin position="86"/>
        <end position="96"/>
    </location>
</feature>
<organism evidence="2">
    <name type="scientific">Vibrio tasmaniensis</name>
    <dbReference type="NCBI Taxonomy" id="212663"/>
    <lineage>
        <taxon>Bacteria</taxon>
        <taxon>Pseudomonadati</taxon>
        <taxon>Pseudomonadota</taxon>
        <taxon>Gammaproteobacteria</taxon>
        <taxon>Vibrionales</taxon>
        <taxon>Vibrionaceae</taxon>
        <taxon>Vibrio</taxon>
    </lineage>
</organism>
<accession>A0A0H3ZIS8</accession>
<name>A0A0H3ZIS8_9VIBR</name>
<proteinExistence type="predicted"/>
<reference evidence="2" key="1">
    <citation type="journal article" date="2015" name="MBio">
        <title>Eco-Evolutionary Dynamics of Episomes among Ecologically Cohesive Bacterial Populations.</title>
        <authorList>
            <person name="Xue H."/>
            <person name="Cordero O.X."/>
            <person name="Camas F.M."/>
            <person name="Trimble W."/>
            <person name="Meyer F."/>
            <person name="Guglielmini J."/>
            <person name="Rocha E.P."/>
            <person name="Polz M.F."/>
        </authorList>
    </citation>
    <scope>NUCLEOTIDE SEQUENCE</scope>
    <source>
        <strain evidence="2">FF_112</strain>
    </source>
</reference>